<dbReference type="InterPro" id="IPR002616">
    <property type="entry name" value="tRNA_ribo_trans-like"/>
</dbReference>
<evidence type="ECO:0000256" key="2">
    <source>
        <dbReference type="ARBA" id="ARBA00022679"/>
    </source>
</evidence>
<evidence type="ECO:0000256" key="1">
    <source>
        <dbReference type="ARBA" id="ARBA00022676"/>
    </source>
</evidence>
<dbReference type="EMBL" id="LAZR01039734">
    <property type="protein sequence ID" value="KKL16257.1"/>
    <property type="molecule type" value="Genomic_DNA"/>
</dbReference>
<keyword evidence="2" id="KW-0808">Transferase</keyword>
<dbReference type="AlphaFoldDB" id="A0A0F9BQY3"/>
<accession>A0A0F9BQY3</accession>
<dbReference type="InterPro" id="IPR004803">
    <property type="entry name" value="TGT"/>
</dbReference>
<dbReference type="GO" id="GO:0005829">
    <property type="term" value="C:cytosol"/>
    <property type="evidence" value="ECO:0007669"/>
    <property type="project" value="TreeGrafter"/>
</dbReference>
<reference evidence="5" key="1">
    <citation type="journal article" date="2015" name="Nature">
        <title>Complex archaea that bridge the gap between prokaryotes and eukaryotes.</title>
        <authorList>
            <person name="Spang A."/>
            <person name="Saw J.H."/>
            <person name="Jorgensen S.L."/>
            <person name="Zaremba-Niedzwiedzka K."/>
            <person name="Martijn J."/>
            <person name="Lind A.E."/>
            <person name="van Eijk R."/>
            <person name="Schleper C."/>
            <person name="Guy L."/>
            <person name="Ettema T.J."/>
        </authorList>
    </citation>
    <scope>NUCLEOTIDE SEQUENCE</scope>
</reference>
<protein>
    <recommendedName>
        <fullName evidence="4">tRNA-guanine(15) transglycosylase-like domain-containing protein</fullName>
    </recommendedName>
</protein>
<dbReference type="Pfam" id="PF01702">
    <property type="entry name" value="TGT"/>
    <property type="match status" value="1"/>
</dbReference>
<dbReference type="NCBIfam" id="TIGR00430">
    <property type="entry name" value="Q_tRNA_tgt"/>
    <property type="match status" value="1"/>
</dbReference>
<name>A0A0F9BQY3_9ZZZZ</name>
<gene>
    <name evidence="5" type="ORF">LCGC14_2497390</name>
</gene>
<evidence type="ECO:0000259" key="4">
    <source>
        <dbReference type="Pfam" id="PF01702"/>
    </source>
</evidence>
<feature type="non-terminal residue" evidence="5">
    <location>
        <position position="291"/>
    </location>
</feature>
<dbReference type="NCBIfam" id="TIGR00449">
    <property type="entry name" value="tgt_general"/>
    <property type="match status" value="1"/>
</dbReference>
<keyword evidence="1" id="KW-0328">Glycosyltransferase</keyword>
<dbReference type="PANTHER" id="PTHR46499">
    <property type="entry name" value="QUEUINE TRNA-RIBOSYLTRANSFERASE"/>
    <property type="match status" value="1"/>
</dbReference>
<dbReference type="GO" id="GO:0008479">
    <property type="term" value="F:tRNA-guanosine(34) queuine transglycosylase activity"/>
    <property type="evidence" value="ECO:0007669"/>
    <property type="project" value="InterPro"/>
</dbReference>
<comment type="caution">
    <text evidence="5">The sequence shown here is derived from an EMBL/GenBank/DDBJ whole genome shotgun (WGS) entry which is preliminary data.</text>
</comment>
<dbReference type="GO" id="GO:0008616">
    <property type="term" value="P:tRNA queuosine(34) biosynthetic process"/>
    <property type="evidence" value="ECO:0007669"/>
    <property type="project" value="TreeGrafter"/>
</dbReference>
<dbReference type="InterPro" id="IPR036511">
    <property type="entry name" value="TGT-like_sf"/>
</dbReference>
<proteinExistence type="predicted"/>
<dbReference type="InterPro" id="IPR050076">
    <property type="entry name" value="ArchSynthase1/Queuine_TRR"/>
</dbReference>
<keyword evidence="3" id="KW-0819">tRNA processing</keyword>
<evidence type="ECO:0000313" key="5">
    <source>
        <dbReference type="EMBL" id="KKL16257.1"/>
    </source>
</evidence>
<feature type="domain" description="tRNA-guanine(15) transglycosylase-like" evidence="4">
    <location>
        <begin position="12"/>
        <end position="291"/>
    </location>
</feature>
<dbReference type="PANTHER" id="PTHR46499:SF1">
    <property type="entry name" value="QUEUINE TRNA-RIBOSYLTRANSFERASE"/>
    <property type="match status" value="1"/>
</dbReference>
<dbReference type="SUPFAM" id="SSF51713">
    <property type="entry name" value="tRNA-guanine transglycosylase"/>
    <property type="match status" value="1"/>
</dbReference>
<sequence length="291" mass="32431">MRFRLLASDKDTNARCGEITTNHGLVPTPAFMPVGTQATVKTLTPDQVKEANVSALLCNTYHLNLRPGEDVIKKVGGLHKFMKWDRTIITDSGGYQVFSLTGLTYITDDGVEFQSPIDGAKKFLSPEKVMEIQHNLGADIIMAFDECLPYPCEKDRAEQSMHRTIKWAKRCLNAHQNESQALFAIVQGSVFKELREECADRLVEMDFNGYSIGGLSVGEGSILMNEVLEYTVPRLPEEKPRYLMGVGFPPDIMDGIEHGIEMFDCVIKKSNGRNGCAFTAQGKVKIHNSCY</sequence>
<evidence type="ECO:0000256" key="3">
    <source>
        <dbReference type="ARBA" id="ARBA00022694"/>
    </source>
</evidence>
<dbReference type="Gene3D" id="3.20.20.105">
    <property type="entry name" value="Queuine tRNA-ribosyltransferase-like"/>
    <property type="match status" value="1"/>
</dbReference>
<organism evidence="5">
    <name type="scientific">marine sediment metagenome</name>
    <dbReference type="NCBI Taxonomy" id="412755"/>
    <lineage>
        <taxon>unclassified sequences</taxon>
        <taxon>metagenomes</taxon>
        <taxon>ecological metagenomes</taxon>
    </lineage>
</organism>